<dbReference type="InterPro" id="IPR050707">
    <property type="entry name" value="HTH_MetabolicPath_Reg"/>
</dbReference>
<dbReference type="PANTHER" id="PTHR30136:SF24">
    <property type="entry name" value="HTH-TYPE TRANSCRIPTIONAL REPRESSOR ALLR"/>
    <property type="match status" value="1"/>
</dbReference>
<keyword evidence="7" id="KW-1185">Reference proteome</keyword>
<evidence type="ECO:0000313" key="7">
    <source>
        <dbReference type="Proteomes" id="UP000252914"/>
    </source>
</evidence>
<dbReference type="SMART" id="SM00346">
    <property type="entry name" value="HTH_ICLR"/>
    <property type="match status" value="1"/>
</dbReference>
<comment type="caution">
    <text evidence="6">The sequence shown here is derived from an EMBL/GenBank/DDBJ whole genome shotgun (WGS) entry which is preliminary data.</text>
</comment>
<sequence length="296" mass="32171">MTVVDTGPAVDAPMRKQLPPSMVERMTLIMDAFEGRTTRLSLEDVARRTRLPRSTAHRILDQLVRLRWLEHTPHGYGLGRRALGLGGDGTHNEIREAAAGRLHHMQIQTGMVVHLAVLDGAQIRYLDKIGGRFATSVPSCVGGRAPAHSTALGKAMLAWLAPEAVEAQMNEGMGRLTHRTIADTETLHQELNRIRQRRGLAFERGECVPGIACVAVAVRGPEGPVAALSLVGHARTPLEKVAPLVADAARHVSLHLFPGLETPGRAHHATAVQERATWSPQTLDRLLATGRNGDWL</sequence>
<dbReference type="PANTHER" id="PTHR30136">
    <property type="entry name" value="HELIX-TURN-HELIX TRANSCRIPTIONAL REGULATOR, ICLR FAMILY"/>
    <property type="match status" value="1"/>
</dbReference>
<dbReference type="GO" id="GO:0045892">
    <property type="term" value="P:negative regulation of DNA-templated transcription"/>
    <property type="evidence" value="ECO:0007669"/>
    <property type="project" value="TreeGrafter"/>
</dbReference>
<evidence type="ECO:0000256" key="1">
    <source>
        <dbReference type="ARBA" id="ARBA00023015"/>
    </source>
</evidence>
<dbReference type="PROSITE" id="PS51077">
    <property type="entry name" value="HTH_ICLR"/>
    <property type="match status" value="1"/>
</dbReference>
<accession>A0A367F4T4</accession>
<feature type="domain" description="HTH iclR-type" evidence="4">
    <location>
        <begin position="20"/>
        <end position="80"/>
    </location>
</feature>
<evidence type="ECO:0000313" key="6">
    <source>
        <dbReference type="EMBL" id="RCG24872.1"/>
    </source>
</evidence>
<keyword evidence="3" id="KW-0804">Transcription</keyword>
<dbReference type="GO" id="GO:0003677">
    <property type="term" value="F:DNA binding"/>
    <property type="evidence" value="ECO:0007669"/>
    <property type="project" value="UniProtKB-KW"/>
</dbReference>
<dbReference type="InterPro" id="IPR036390">
    <property type="entry name" value="WH_DNA-bd_sf"/>
</dbReference>
<feature type="domain" description="IclR-ED" evidence="5">
    <location>
        <begin position="81"/>
        <end position="258"/>
    </location>
</feature>
<dbReference type="EMBL" id="QOIN01000039">
    <property type="protein sequence ID" value="RCG24872.1"/>
    <property type="molecule type" value="Genomic_DNA"/>
</dbReference>
<dbReference type="Pfam" id="PF01614">
    <property type="entry name" value="IclR_C"/>
    <property type="match status" value="1"/>
</dbReference>
<dbReference type="GO" id="GO:0003700">
    <property type="term" value="F:DNA-binding transcription factor activity"/>
    <property type="evidence" value="ECO:0007669"/>
    <property type="project" value="TreeGrafter"/>
</dbReference>
<dbReference type="Gene3D" id="1.10.10.10">
    <property type="entry name" value="Winged helix-like DNA-binding domain superfamily/Winged helix DNA-binding domain"/>
    <property type="match status" value="1"/>
</dbReference>
<evidence type="ECO:0000259" key="4">
    <source>
        <dbReference type="PROSITE" id="PS51077"/>
    </source>
</evidence>
<dbReference type="Gene3D" id="3.30.450.40">
    <property type="match status" value="1"/>
</dbReference>
<evidence type="ECO:0000256" key="3">
    <source>
        <dbReference type="ARBA" id="ARBA00023163"/>
    </source>
</evidence>
<keyword evidence="2" id="KW-0238">DNA-binding</keyword>
<protein>
    <submittedName>
        <fullName evidence="6">IclR family transcriptional regulator</fullName>
    </submittedName>
</protein>
<dbReference type="SUPFAM" id="SSF46785">
    <property type="entry name" value="Winged helix' DNA-binding domain"/>
    <property type="match status" value="1"/>
</dbReference>
<gene>
    <name evidence="6" type="ORF">DTL70_11170</name>
</gene>
<dbReference type="PROSITE" id="PS51078">
    <property type="entry name" value="ICLR_ED"/>
    <property type="match status" value="1"/>
</dbReference>
<dbReference type="InterPro" id="IPR005471">
    <property type="entry name" value="Tscrpt_reg_IclR_N"/>
</dbReference>
<name>A0A367F4T4_9ACTN</name>
<dbReference type="InterPro" id="IPR029016">
    <property type="entry name" value="GAF-like_dom_sf"/>
</dbReference>
<reference evidence="6 7" key="1">
    <citation type="submission" date="2018-06" db="EMBL/GenBank/DDBJ databases">
        <title>Streptomyces reniochalinae sp. nov. and Streptomyces diacarnus sp. nov. from marine sponges.</title>
        <authorList>
            <person name="Li L."/>
        </authorList>
    </citation>
    <scope>NUCLEOTIDE SEQUENCE [LARGE SCALE GENOMIC DNA]</scope>
    <source>
        <strain evidence="6 7">LHW51701</strain>
    </source>
</reference>
<dbReference type="Pfam" id="PF09339">
    <property type="entry name" value="HTH_IclR"/>
    <property type="match status" value="1"/>
</dbReference>
<evidence type="ECO:0000259" key="5">
    <source>
        <dbReference type="PROSITE" id="PS51078"/>
    </source>
</evidence>
<dbReference type="RefSeq" id="WP_114021720.1">
    <property type="nucleotide sequence ID" value="NZ_JBEYTF010000046.1"/>
</dbReference>
<dbReference type="InterPro" id="IPR036388">
    <property type="entry name" value="WH-like_DNA-bd_sf"/>
</dbReference>
<proteinExistence type="predicted"/>
<dbReference type="Proteomes" id="UP000252914">
    <property type="component" value="Unassembled WGS sequence"/>
</dbReference>
<dbReference type="AlphaFoldDB" id="A0A367F4T4"/>
<keyword evidence="1" id="KW-0805">Transcription regulation</keyword>
<dbReference type="SUPFAM" id="SSF55781">
    <property type="entry name" value="GAF domain-like"/>
    <property type="match status" value="1"/>
</dbReference>
<evidence type="ECO:0000256" key="2">
    <source>
        <dbReference type="ARBA" id="ARBA00023125"/>
    </source>
</evidence>
<dbReference type="InterPro" id="IPR014757">
    <property type="entry name" value="Tscrpt_reg_IclR_C"/>
</dbReference>
<organism evidence="6 7">
    <name type="scientific">Streptomyces diacarni</name>
    <dbReference type="NCBI Taxonomy" id="2800381"/>
    <lineage>
        <taxon>Bacteria</taxon>
        <taxon>Bacillati</taxon>
        <taxon>Actinomycetota</taxon>
        <taxon>Actinomycetes</taxon>
        <taxon>Kitasatosporales</taxon>
        <taxon>Streptomycetaceae</taxon>
        <taxon>Streptomyces</taxon>
    </lineage>
</organism>